<organism evidence="2 3">
    <name type="scientific">Alloalcanivorax gelatiniphagus</name>
    <dbReference type="NCBI Taxonomy" id="1194167"/>
    <lineage>
        <taxon>Bacteria</taxon>
        <taxon>Pseudomonadati</taxon>
        <taxon>Pseudomonadota</taxon>
        <taxon>Gammaproteobacteria</taxon>
        <taxon>Oceanospirillales</taxon>
        <taxon>Alcanivoracaceae</taxon>
        <taxon>Alloalcanivorax</taxon>
    </lineage>
</organism>
<dbReference type="Proteomes" id="UP000739180">
    <property type="component" value="Unassembled WGS sequence"/>
</dbReference>
<name>A0ABY2XL11_9GAMM</name>
<dbReference type="NCBIfam" id="TIGR04219">
    <property type="entry name" value="OMP_w_GlyGly"/>
    <property type="match status" value="1"/>
</dbReference>
<dbReference type="RefSeq" id="WP_138772720.1">
    <property type="nucleotide sequence ID" value="NZ_JBHSSX010000062.1"/>
</dbReference>
<dbReference type="EMBL" id="VCQT01000035">
    <property type="protein sequence ID" value="TMW12291.1"/>
    <property type="molecule type" value="Genomic_DNA"/>
</dbReference>
<evidence type="ECO:0000313" key="2">
    <source>
        <dbReference type="EMBL" id="TMW12291.1"/>
    </source>
</evidence>
<keyword evidence="1" id="KW-0732">Signal</keyword>
<dbReference type="InterPro" id="IPR026387">
    <property type="entry name" value="OMP_w_GlyGly"/>
</dbReference>
<keyword evidence="3" id="KW-1185">Reference proteome</keyword>
<feature type="chain" id="PRO_5045935455" evidence="1">
    <location>
        <begin position="20"/>
        <end position="246"/>
    </location>
</feature>
<evidence type="ECO:0000256" key="1">
    <source>
        <dbReference type="SAM" id="SignalP"/>
    </source>
</evidence>
<protein>
    <submittedName>
        <fullName evidence="2">TIGR04219 family outer membrane beta-barrel protein</fullName>
    </submittedName>
</protein>
<gene>
    <name evidence="2" type="ORF">FGS76_11145</name>
</gene>
<accession>A0ABY2XL11</accession>
<comment type="caution">
    <text evidence="2">The sequence shown here is derived from an EMBL/GenBank/DDBJ whole genome shotgun (WGS) entry which is preliminary data.</text>
</comment>
<evidence type="ECO:0000313" key="3">
    <source>
        <dbReference type="Proteomes" id="UP000739180"/>
    </source>
</evidence>
<proteinExistence type="predicted"/>
<feature type="signal peptide" evidence="1">
    <location>
        <begin position="1"/>
        <end position="19"/>
    </location>
</feature>
<sequence length="246" mass="26486">MKRLTMIAALAAAAPATQAAPLVDVYAGGYSWDTETSGTIASGDNDIDMEDDLGFDDSDQTVLFVGVEHAVPILPNVRVRYMDLSDDGRNTLIEPITFNGQAFTGDVASEYDMDILDGTFYWTPVDNVVKLDLGITVRRLDAKITIRSDTLGNSATEKADETFPMGHLAVHANLPLTGVYLGGEVNAVEYDGSGIRDYTARIGWRSDFLLGVEAGYSRMEIELDDVGGLDSDLEIGGPYLAATLAF</sequence>
<reference evidence="2 3" key="1">
    <citation type="submission" date="2019-05" db="EMBL/GenBank/DDBJ databases">
        <title>Genome of Alcanivorax gelatiniphagus, an oil degrading marine bacteria.</title>
        <authorList>
            <person name="Kwon K.K."/>
        </authorList>
    </citation>
    <scope>NUCLEOTIDE SEQUENCE [LARGE SCALE GENOMIC DNA]</scope>
    <source>
        <strain evidence="2 3">MEBiC 08158</strain>
    </source>
</reference>